<dbReference type="InterPro" id="IPR001965">
    <property type="entry name" value="Znf_PHD"/>
</dbReference>
<dbReference type="InterPro" id="IPR004146">
    <property type="entry name" value="DC1"/>
</dbReference>
<evidence type="ECO:0000256" key="2">
    <source>
        <dbReference type="ARBA" id="ARBA00022737"/>
    </source>
</evidence>
<dbReference type="GO" id="GO:0008270">
    <property type="term" value="F:zinc ion binding"/>
    <property type="evidence" value="ECO:0007669"/>
    <property type="project" value="UniProtKB-KW"/>
</dbReference>
<evidence type="ECO:0000259" key="6">
    <source>
        <dbReference type="SMART" id="SM00249"/>
    </source>
</evidence>
<feature type="region of interest" description="Disordered" evidence="5">
    <location>
        <begin position="1"/>
        <end position="25"/>
    </location>
</feature>
<organism evidence="7 8">
    <name type="scientific">Perilla frutescens var. hirtella</name>
    <name type="common">Perilla citriodora</name>
    <name type="synonym">Perilla setoyensis</name>
    <dbReference type="NCBI Taxonomy" id="608512"/>
    <lineage>
        <taxon>Eukaryota</taxon>
        <taxon>Viridiplantae</taxon>
        <taxon>Streptophyta</taxon>
        <taxon>Embryophyta</taxon>
        <taxon>Tracheophyta</taxon>
        <taxon>Spermatophyta</taxon>
        <taxon>Magnoliopsida</taxon>
        <taxon>eudicotyledons</taxon>
        <taxon>Gunneridae</taxon>
        <taxon>Pentapetalae</taxon>
        <taxon>asterids</taxon>
        <taxon>lamiids</taxon>
        <taxon>Lamiales</taxon>
        <taxon>Lamiaceae</taxon>
        <taxon>Nepetoideae</taxon>
        <taxon>Elsholtzieae</taxon>
        <taxon>Perilla</taxon>
    </lineage>
</organism>
<dbReference type="InterPro" id="IPR053192">
    <property type="entry name" value="Vacuole_Formation_Reg"/>
</dbReference>
<dbReference type="SUPFAM" id="SSF57889">
    <property type="entry name" value="Cysteine-rich domain"/>
    <property type="match status" value="4"/>
</dbReference>
<name>A0AAD4JF87_PERFH</name>
<evidence type="ECO:0000313" key="7">
    <source>
        <dbReference type="EMBL" id="KAH6832723.1"/>
    </source>
</evidence>
<reference evidence="7 8" key="1">
    <citation type="journal article" date="2021" name="Nat. Commun.">
        <title>Incipient diploidization of the medicinal plant Perilla within 10,000 years.</title>
        <authorList>
            <person name="Zhang Y."/>
            <person name="Shen Q."/>
            <person name="Leng L."/>
            <person name="Zhang D."/>
            <person name="Chen S."/>
            <person name="Shi Y."/>
            <person name="Ning Z."/>
            <person name="Chen S."/>
        </authorList>
    </citation>
    <scope>NUCLEOTIDE SEQUENCE [LARGE SCALE GENOMIC DNA]</scope>
    <source>
        <strain evidence="8">cv. PC099</strain>
    </source>
</reference>
<dbReference type="EMBL" id="SDAM02000066">
    <property type="protein sequence ID" value="KAH6832723.1"/>
    <property type="molecule type" value="Genomic_DNA"/>
</dbReference>
<dbReference type="InterPro" id="IPR046349">
    <property type="entry name" value="C1-like_sf"/>
</dbReference>
<evidence type="ECO:0000256" key="1">
    <source>
        <dbReference type="ARBA" id="ARBA00022723"/>
    </source>
</evidence>
<evidence type="ECO:0000256" key="4">
    <source>
        <dbReference type="ARBA" id="ARBA00022833"/>
    </source>
</evidence>
<evidence type="ECO:0000256" key="5">
    <source>
        <dbReference type="SAM" id="MobiDB-lite"/>
    </source>
</evidence>
<evidence type="ECO:0000256" key="3">
    <source>
        <dbReference type="ARBA" id="ARBA00022771"/>
    </source>
</evidence>
<dbReference type="PANTHER" id="PTHR32410">
    <property type="entry name" value="CYSTEINE/HISTIDINE-RICH C1 DOMAIN FAMILY PROTEIN"/>
    <property type="match status" value="1"/>
</dbReference>
<dbReference type="SMART" id="SM00249">
    <property type="entry name" value="PHD"/>
    <property type="match status" value="2"/>
</dbReference>
<keyword evidence="2" id="KW-0677">Repeat</keyword>
<sequence length="531" mass="62139">MSEIKKEEEEVVEEETEDEEDEDELALHHWSHDHPLTLAVTRRGGECYGCPRRFSSGELGYGCKKKSCGSGILLHEECAEMEKKIRHHMHPQHIFIQEEKFSFDLPQCAICEEDIWGLGYYCTSSGCDQFQMHIGCAQDKGDDIIRHRCHPEHELRLLRMCSLRCDACGTKKSGYSYLCTTCEYWIHSRCASLPDTIQREDHHHSLSLSFTVPPEYIEYNYRCEVCHQELLHKYWIYHCHLCRYAVHINCAFKKSPHATTTTSNNENEKNIIRFPMNDVAGEQIRAFVMKAAGIMPPIPDVCFLPMNGLFYGCRRCEFKADINCASLPNTIYHSAHPHHPLNLLNRNDFISKGYYNPWRLQCSAGCNLWQYYEHLYVCDSCDEFMLHVGCALLPPSVRDRRWDKHNLPLTYDANVNHPDEFYCDHCETQMNPKMWMYHCRPCDLSFHPNCFNAASGWYRNIKFGQQYHMNSSGHPHPLTYQLLTTKRSCDVCRVNAYTYRGFHCASCNFFICFYNCIRRKRLEYGDIHAVE</sequence>
<protein>
    <recommendedName>
        <fullName evidence="6">Zinc finger PHD-type domain-containing protein</fullName>
    </recommendedName>
</protein>
<dbReference type="Pfam" id="PF03107">
    <property type="entry name" value="C1_2"/>
    <property type="match status" value="3"/>
</dbReference>
<gene>
    <name evidence="7" type="ORF">C2S53_015767</name>
</gene>
<feature type="compositionally biased region" description="Acidic residues" evidence="5">
    <location>
        <begin position="9"/>
        <end position="24"/>
    </location>
</feature>
<keyword evidence="3" id="KW-0863">Zinc-finger</keyword>
<comment type="caution">
    <text evidence="7">The sequence shown here is derived from an EMBL/GenBank/DDBJ whole genome shotgun (WGS) entry which is preliminary data.</text>
</comment>
<keyword evidence="8" id="KW-1185">Reference proteome</keyword>
<dbReference type="AlphaFoldDB" id="A0AAD4JF87"/>
<feature type="domain" description="Zinc finger PHD-type" evidence="6">
    <location>
        <begin position="361"/>
        <end position="427"/>
    </location>
</feature>
<feature type="domain" description="Zinc finger PHD-type" evidence="6">
    <location>
        <begin position="164"/>
        <end position="227"/>
    </location>
</feature>
<keyword evidence="4" id="KW-0862">Zinc</keyword>
<evidence type="ECO:0000313" key="8">
    <source>
        <dbReference type="Proteomes" id="UP001190926"/>
    </source>
</evidence>
<accession>A0AAD4JF87</accession>
<keyword evidence="1" id="KW-0479">Metal-binding</keyword>
<proteinExistence type="predicted"/>
<dbReference type="Proteomes" id="UP001190926">
    <property type="component" value="Unassembled WGS sequence"/>
</dbReference>